<sequence>MKNAVCRFPLAVIFRAVMFVSAISFPMLLQAQSIKVDGRFGKVSEDEVKMTEYPQDTSAAAIVLYEKGTVMMEMHSDGTLVKNLYFNARYKILKEQGTEYADFEVPFYWQAEYKEHVTGINVVSWNMVNGKMTETRMPKSLVFEETVSDNMRCFKFTAPDVRAGTVIDVQYRISSELYWIFDDIYFQQEIPVNEIEYEIRLPDMFMFSKHLRGYLPVSYSESSGTGRFMVMGNSFQFTEIIHKYRGTDLPAMKKEPGMYNARQYMSAVSYDLMSFQIPGYLAQNFSVTWQDVDDDLLESSLGKAMKTVCPFKKEVDAIMAAESGDEDGLIMAICSMVKENVAWNGKVRLYPGAVGTVVKEKSGSNAGINAVIASALSYAGFKVEPVVLRSRTSGFLLDYRPEMTAFDTFILRVETPQGKVHYVDGMSYNGYMDILPEEFLVPNARILRPGGRSEWVDITGLCRNSIVYVVNAGISGDVLAGTVQCKMTGEESFSFKSEYKGFDTQDEFLSSLENETSSDIGTFSLSGMQGLTPACSFEYDFTKKVSFSGDFIYINPFLFEFHHASTFREPERKYPVDFPYRTMISYFFRFNVPEGYVVEQLPENIATTLESVGSSVRVISTGQGTGPVSLRYDFRIDSMRGDASEYEYIRQYWEHLSNIYDGVIVLRKSGEENR</sequence>
<reference evidence="1" key="1">
    <citation type="submission" date="2020-10" db="EMBL/GenBank/DDBJ databases">
        <authorList>
            <person name="Gilroy R."/>
        </authorList>
    </citation>
    <scope>NUCLEOTIDE SEQUENCE</scope>
    <source>
        <strain evidence="1">D5-748</strain>
    </source>
</reference>
<accession>A0A9D9EFS9</accession>
<dbReference type="EMBL" id="JADIMO010000135">
    <property type="protein sequence ID" value="MBO8446050.1"/>
    <property type="molecule type" value="Genomic_DNA"/>
</dbReference>
<reference evidence="1" key="2">
    <citation type="journal article" date="2021" name="PeerJ">
        <title>Extensive microbial diversity within the chicken gut microbiome revealed by metagenomics and culture.</title>
        <authorList>
            <person name="Gilroy R."/>
            <person name="Ravi A."/>
            <person name="Getino M."/>
            <person name="Pursley I."/>
            <person name="Horton D.L."/>
            <person name="Alikhan N.F."/>
            <person name="Baker D."/>
            <person name="Gharbi K."/>
            <person name="Hall N."/>
            <person name="Watson M."/>
            <person name="Adriaenssens E.M."/>
            <person name="Foster-Nyarko E."/>
            <person name="Jarju S."/>
            <person name="Secka A."/>
            <person name="Antonio M."/>
            <person name="Oren A."/>
            <person name="Chaudhuri R.R."/>
            <person name="La Ragione R."/>
            <person name="Hildebrand F."/>
            <person name="Pallen M.J."/>
        </authorList>
    </citation>
    <scope>NUCLEOTIDE SEQUENCE</scope>
    <source>
        <strain evidence="1">D5-748</strain>
    </source>
</reference>
<dbReference type="Proteomes" id="UP000823619">
    <property type="component" value="Unassembled WGS sequence"/>
</dbReference>
<protein>
    <recommendedName>
        <fullName evidence="3">DUF3857 domain-containing protein</fullName>
    </recommendedName>
</protein>
<evidence type="ECO:0008006" key="3">
    <source>
        <dbReference type="Google" id="ProtNLM"/>
    </source>
</evidence>
<organism evidence="1 2">
    <name type="scientific">Candidatus Cryptobacteroides merdavium</name>
    <dbReference type="NCBI Taxonomy" id="2840769"/>
    <lineage>
        <taxon>Bacteria</taxon>
        <taxon>Pseudomonadati</taxon>
        <taxon>Bacteroidota</taxon>
        <taxon>Bacteroidia</taxon>
        <taxon>Bacteroidales</taxon>
        <taxon>Candidatus Cryptobacteroides</taxon>
    </lineage>
</organism>
<evidence type="ECO:0000313" key="2">
    <source>
        <dbReference type="Proteomes" id="UP000823619"/>
    </source>
</evidence>
<name>A0A9D9EFS9_9BACT</name>
<dbReference type="Gene3D" id="2.60.40.3140">
    <property type="match status" value="1"/>
</dbReference>
<dbReference type="Gene3D" id="2.60.120.1130">
    <property type="match status" value="1"/>
</dbReference>
<evidence type="ECO:0000313" key="1">
    <source>
        <dbReference type="EMBL" id="MBO8446050.1"/>
    </source>
</evidence>
<proteinExistence type="predicted"/>
<comment type="caution">
    <text evidence="1">The sequence shown here is derived from an EMBL/GenBank/DDBJ whole genome shotgun (WGS) entry which is preliminary data.</text>
</comment>
<gene>
    <name evidence="1" type="ORF">IAC23_10240</name>
</gene>
<dbReference type="AlphaFoldDB" id="A0A9D9EFS9"/>